<organism evidence="3 4">
    <name type="scientific">Polaribacter pectinis</name>
    <dbReference type="NCBI Taxonomy" id="2738844"/>
    <lineage>
        <taxon>Bacteria</taxon>
        <taxon>Pseudomonadati</taxon>
        <taxon>Bacteroidota</taxon>
        <taxon>Flavobacteriia</taxon>
        <taxon>Flavobacteriales</taxon>
        <taxon>Flavobacteriaceae</taxon>
    </lineage>
</organism>
<evidence type="ECO:0000256" key="1">
    <source>
        <dbReference type="ARBA" id="ARBA00022729"/>
    </source>
</evidence>
<feature type="signal peptide" evidence="2">
    <location>
        <begin position="1"/>
        <end position="20"/>
    </location>
</feature>
<sequence>MKKILLLLTLLSSIVGYSQFDNIPTGTGYYLNTMIPSPNTSDLTNELYEIRGTANATVPANLYLIMVEGDGESGKTDMGKVKEAILFDAYDPGNVTFGSNGILSLVANYNDVDAADADTTNPYATQLAASNSTVLTITLIGAPGTDVTSSAGSAVASTSPDIGYDGNLTDGSATYMLISATENPKNLDIDSDNDGIIDATGDHTTKWVLYDSVSYLDYDDPVLGSETGEYGYGQTVFARTYDDNPTDFKITTSAVIVNQGTSNISYMMRQGTRTDHGLRGWAAAGNASGSVAPNWVFSGTLSKVAPDYFKDFVYSDTYIGELNPVEPTNVWNGSSSTSWNTKENWSTNIVPDISTDVSIPSGTARTPKVNSNKDAVGYSVTVDPASELYIESGGSLRVFNSFTGEVTYRVEANDTNWHLLSSPVVGAMYDGSWISTNDIDDTTGTGTNVAIATYTNGVDADGDWIYATDAANSGTFATGQGYSIKRDAMSNSYIKFTGAIKTDNLMSSITQSTNNWNLKGNPYSSYILVSDLIASNTTSLTATHKNVYVWDNNKSGGAGYDVLATTDYIHPGQGFFVNAANSDADNFIIDASKLSYQTPVTLYRSSNTGTTSIKLFITDGTKTESTDVNYLDDKTKGLDPSFDVGTFTGKESGLNVFTQLVSDNEGVNFMKQALPISGIETMVIPVGVKASANKEITFSTEALNLPSDIKVFLEDRENNTFTRLDEANTNYKITTTENLNGIGRFYLHTTESVLSVSEDALLENVSIYKTNNSNLRITGLSQGKTNMKLFNVLGKQSMNISFESNGVKDISLPKLGAGIYIVKIETAAGQLNKKIVLE</sequence>
<dbReference type="NCBIfam" id="TIGR04183">
    <property type="entry name" value="Por_Secre_tail"/>
    <property type="match status" value="1"/>
</dbReference>
<protein>
    <submittedName>
        <fullName evidence="3">T9SS type A sorting domain-containing protein</fullName>
    </submittedName>
</protein>
<dbReference type="AlphaFoldDB" id="A0A7G9LDK4"/>
<reference evidence="3 4" key="1">
    <citation type="submission" date="2020-08" db="EMBL/GenBank/DDBJ databases">
        <title>Polaribacter sp. L12M9 isolated from gut of the Korean scallop.</title>
        <authorList>
            <person name="Jeong Y.S."/>
        </authorList>
    </citation>
    <scope>NUCLEOTIDE SEQUENCE [LARGE SCALE GENOMIC DNA]</scope>
    <source>
        <strain evidence="3 4">L12M9</strain>
    </source>
</reference>
<dbReference type="InterPro" id="IPR026444">
    <property type="entry name" value="Secre_tail"/>
</dbReference>
<dbReference type="RefSeq" id="WP_187483579.1">
    <property type="nucleotide sequence ID" value="NZ_CP060695.1"/>
</dbReference>
<gene>
    <name evidence="3" type="ORF">H9W90_06180</name>
</gene>
<keyword evidence="4" id="KW-1185">Reference proteome</keyword>
<proteinExistence type="predicted"/>
<name>A0A7G9LDK4_9FLAO</name>
<evidence type="ECO:0000313" key="3">
    <source>
        <dbReference type="EMBL" id="QNM86703.1"/>
    </source>
</evidence>
<dbReference type="KEGG" id="ppec:H9W90_06180"/>
<accession>A0A7G9LDK4</accession>
<evidence type="ECO:0000256" key="2">
    <source>
        <dbReference type="SAM" id="SignalP"/>
    </source>
</evidence>
<feature type="chain" id="PRO_5028858251" evidence="2">
    <location>
        <begin position="21"/>
        <end position="838"/>
    </location>
</feature>
<evidence type="ECO:0000313" key="4">
    <source>
        <dbReference type="Proteomes" id="UP000515808"/>
    </source>
</evidence>
<dbReference type="Proteomes" id="UP000515808">
    <property type="component" value="Chromosome"/>
</dbReference>
<keyword evidence="1 2" id="KW-0732">Signal</keyword>
<dbReference type="EMBL" id="CP060695">
    <property type="protein sequence ID" value="QNM86703.1"/>
    <property type="molecule type" value="Genomic_DNA"/>
</dbReference>